<gene>
    <name evidence="7" type="ORF">PM001_LOCUS24903</name>
</gene>
<feature type="region of interest" description="Disordered" evidence="5">
    <location>
        <begin position="294"/>
        <end position="324"/>
    </location>
</feature>
<comment type="similarity">
    <text evidence="1 4">Belongs to the AAA ATPase family.</text>
</comment>
<dbReference type="Pfam" id="PF17862">
    <property type="entry name" value="AAA_lid_3"/>
    <property type="match status" value="1"/>
</dbReference>
<feature type="region of interest" description="Disordered" evidence="5">
    <location>
        <begin position="205"/>
        <end position="269"/>
    </location>
</feature>
<dbReference type="Pfam" id="PF00004">
    <property type="entry name" value="AAA"/>
    <property type="match status" value="1"/>
</dbReference>
<dbReference type="Gene3D" id="1.10.8.60">
    <property type="match status" value="1"/>
</dbReference>
<name>A0AAV1V160_9STRA</name>
<evidence type="ECO:0000256" key="5">
    <source>
        <dbReference type="SAM" id="MobiDB-lite"/>
    </source>
</evidence>
<dbReference type="InterPro" id="IPR003959">
    <property type="entry name" value="ATPase_AAA_core"/>
</dbReference>
<dbReference type="GO" id="GO:0005524">
    <property type="term" value="F:ATP binding"/>
    <property type="evidence" value="ECO:0007669"/>
    <property type="project" value="UniProtKB-KW"/>
</dbReference>
<dbReference type="AlphaFoldDB" id="A0AAV1V160"/>
<feature type="compositionally biased region" description="Basic and acidic residues" evidence="5">
    <location>
        <begin position="231"/>
        <end position="246"/>
    </location>
</feature>
<dbReference type="InterPro" id="IPR003960">
    <property type="entry name" value="ATPase_AAA_CS"/>
</dbReference>
<dbReference type="SUPFAM" id="SSF52540">
    <property type="entry name" value="P-loop containing nucleoside triphosphate hydrolases"/>
    <property type="match status" value="1"/>
</dbReference>
<feature type="region of interest" description="Disordered" evidence="5">
    <location>
        <begin position="116"/>
        <end position="191"/>
    </location>
</feature>
<dbReference type="FunFam" id="3.40.50.300:FF:000093">
    <property type="entry name" value="Fidgetin-like 1"/>
    <property type="match status" value="1"/>
</dbReference>
<protein>
    <recommendedName>
        <fullName evidence="6">AAA+ ATPase domain-containing protein</fullName>
    </recommendedName>
</protein>
<evidence type="ECO:0000259" key="6">
    <source>
        <dbReference type="SMART" id="SM00382"/>
    </source>
</evidence>
<dbReference type="SMART" id="SM00382">
    <property type="entry name" value="AAA"/>
    <property type="match status" value="1"/>
</dbReference>
<dbReference type="PROSITE" id="PS00674">
    <property type="entry name" value="AAA"/>
    <property type="match status" value="1"/>
</dbReference>
<organism evidence="7 8">
    <name type="scientific">Peronospora matthiolae</name>
    <dbReference type="NCBI Taxonomy" id="2874970"/>
    <lineage>
        <taxon>Eukaryota</taxon>
        <taxon>Sar</taxon>
        <taxon>Stramenopiles</taxon>
        <taxon>Oomycota</taxon>
        <taxon>Peronosporomycetes</taxon>
        <taxon>Peronosporales</taxon>
        <taxon>Peronosporaceae</taxon>
        <taxon>Peronospora</taxon>
    </lineage>
</organism>
<feature type="compositionally biased region" description="Basic and acidic residues" evidence="5">
    <location>
        <begin position="205"/>
        <end position="215"/>
    </location>
</feature>
<evidence type="ECO:0000256" key="3">
    <source>
        <dbReference type="ARBA" id="ARBA00022840"/>
    </source>
</evidence>
<evidence type="ECO:0000256" key="4">
    <source>
        <dbReference type="RuleBase" id="RU003651"/>
    </source>
</evidence>
<feature type="compositionally biased region" description="Polar residues" evidence="5">
    <location>
        <begin position="294"/>
        <end position="304"/>
    </location>
</feature>
<feature type="compositionally biased region" description="Polar residues" evidence="5">
    <location>
        <begin position="219"/>
        <end position="229"/>
    </location>
</feature>
<dbReference type="Proteomes" id="UP001162060">
    <property type="component" value="Unassembled WGS sequence"/>
</dbReference>
<evidence type="ECO:0000256" key="1">
    <source>
        <dbReference type="ARBA" id="ARBA00006914"/>
    </source>
</evidence>
<dbReference type="EMBL" id="CAKLBY020000249">
    <property type="protein sequence ID" value="CAK7939753.1"/>
    <property type="molecule type" value="Genomic_DNA"/>
</dbReference>
<dbReference type="PANTHER" id="PTHR23074:SF17">
    <property type="entry name" value="FIDGETIN-LIKE PROTEIN 1"/>
    <property type="match status" value="1"/>
</dbReference>
<keyword evidence="2 4" id="KW-0547">Nucleotide-binding</keyword>
<keyword evidence="3 4" id="KW-0067">ATP-binding</keyword>
<comment type="caution">
    <text evidence="7">The sequence shown here is derived from an EMBL/GenBank/DDBJ whole genome shotgun (WGS) entry which is preliminary data.</text>
</comment>
<dbReference type="Gene3D" id="3.40.50.300">
    <property type="entry name" value="P-loop containing nucleotide triphosphate hydrolases"/>
    <property type="match status" value="1"/>
</dbReference>
<dbReference type="InterPro" id="IPR041569">
    <property type="entry name" value="AAA_lid_3"/>
</dbReference>
<evidence type="ECO:0000313" key="7">
    <source>
        <dbReference type="EMBL" id="CAK7939753.1"/>
    </source>
</evidence>
<proteinExistence type="inferred from homology"/>
<reference evidence="7" key="1">
    <citation type="submission" date="2024-01" db="EMBL/GenBank/DDBJ databases">
        <authorList>
            <person name="Webb A."/>
        </authorList>
    </citation>
    <scope>NUCLEOTIDE SEQUENCE</scope>
    <source>
        <strain evidence="7">Pm1</strain>
    </source>
</reference>
<dbReference type="InterPro" id="IPR027417">
    <property type="entry name" value="P-loop_NTPase"/>
</dbReference>
<dbReference type="PANTHER" id="PTHR23074">
    <property type="entry name" value="AAA DOMAIN-CONTAINING"/>
    <property type="match status" value="1"/>
</dbReference>
<feature type="domain" description="AAA+ ATPase" evidence="6">
    <location>
        <begin position="380"/>
        <end position="516"/>
    </location>
</feature>
<dbReference type="InterPro" id="IPR015415">
    <property type="entry name" value="Spast_Vps4_C"/>
</dbReference>
<evidence type="ECO:0000313" key="8">
    <source>
        <dbReference type="Proteomes" id="UP001162060"/>
    </source>
</evidence>
<dbReference type="FunFam" id="1.10.8.60:FF:000022">
    <property type="entry name" value="Fidgetin like 1"/>
    <property type="match status" value="1"/>
</dbReference>
<dbReference type="InterPro" id="IPR050304">
    <property type="entry name" value="MT-severing_AAA_ATPase"/>
</dbReference>
<accession>A0AAV1V160</accession>
<evidence type="ECO:0000256" key="2">
    <source>
        <dbReference type="ARBA" id="ARBA00022741"/>
    </source>
</evidence>
<sequence length="626" mass="69292">MSDSNDAGRVTYELLRTRGDLSKAETHKEIVRALSCVSDDRGSAEVLQRYHATEYAYLRGREKKEVSTRRSQVREKWRLRQSEVEEEGATVGDARRRFPSLFQGVVEERTKHKKLNAAKSHVSVQPQAPIHPPAIAEDDVAGPVGMAPSIRPRVEPSRDNINLLDGVSGGPSEASRVSLSHESSFRPKSALSDLLSKRSRLPHEDLESLGDDTRPKLVQQRNPFQTASEQLLRDRKTGNADDDQLRSRNGRRRDARGPSRGSYHPVNQDLLLGGVRNGDNDGYMSGPSSVSKKFVSPMNNSGANKSVKKVMPPDEDENTDPRLKSCDPELIEKIEMEIIDNGDPVTFDDIAGLQFAKKCVNELVIWPMQRPDIFTGLRSLPKGLLLFGPPGTGKTLIGKAIASQSGATFFNISASSLTSKWIGQGEKLVRTLFAVAAVKQPSVIFIDEIDSLLTQRSSEDNEASRRMKTEFLVQLDGAGTKAKDIILVVGATNRPQELDEAARRRFVKRLYIPLPSLEARLDMVSRLLKNNQNDLTDENLGFIAESTKGYSGADVRALCTEAAMGPIRNCADIRTMDADSVRPINSEDFKDALRGVRSSVAARDLAFYKEWNDEFGSFAFESHESS</sequence>
<dbReference type="InterPro" id="IPR003593">
    <property type="entry name" value="AAA+_ATPase"/>
</dbReference>
<dbReference type="GO" id="GO:0016887">
    <property type="term" value="F:ATP hydrolysis activity"/>
    <property type="evidence" value="ECO:0007669"/>
    <property type="project" value="InterPro"/>
</dbReference>
<dbReference type="Pfam" id="PF09336">
    <property type="entry name" value="Vps4_C"/>
    <property type="match status" value="1"/>
</dbReference>